<dbReference type="AlphaFoldDB" id="A0A552UVL3"/>
<feature type="compositionally biased region" description="Low complexity" evidence="1">
    <location>
        <begin position="77"/>
        <end position="87"/>
    </location>
</feature>
<evidence type="ECO:0008006" key="4">
    <source>
        <dbReference type="Google" id="ProtNLM"/>
    </source>
</evidence>
<feature type="region of interest" description="Disordered" evidence="1">
    <location>
        <begin position="77"/>
        <end position="97"/>
    </location>
</feature>
<dbReference type="OrthoDB" id="1971934at2"/>
<reference evidence="2 3" key="1">
    <citation type="submission" date="2019-07" db="EMBL/GenBank/DDBJ databases">
        <title>Criibacterium bergeronii gen. nov., sp. nov. isolated from human clinical samples.</title>
        <authorList>
            <person name="Maheux A.F."/>
            <person name="Boudreau D.K."/>
            <person name="Berube E."/>
            <person name="Brodeur S."/>
            <person name="Bernard K.A."/>
            <person name="Abed J.Y."/>
            <person name="Ducrey E."/>
            <person name="Guay E.F."/>
            <person name="Raymond F."/>
            <person name="Corbeil J."/>
            <person name="Domingo M.-C."/>
            <person name="Roy P.H."/>
            <person name="Boissinot M."/>
            <person name="Tocheva E.I."/>
            <person name="Omar R.F."/>
        </authorList>
    </citation>
    <scope>NUCLEOTIDE SEQUENCE [LARGE SCALE GENOMIC DNA]</scope>
    <source>
        <strain evidence="2 3">CCRI-24246</strain>
    </source>
</reference>
<accession>A0A552UVL3</accession>
<comment type="caution">
    <text evidence="2">The sequence shown here is derived from an EMBL/GenBank/DDBJ whole genome shotgun (WGS) entry which is preliminary data.</text>
</comment>
<evidence type="ECO:0000313" key="2">
    <source>
        <dbReference type="EMBL" id="TRW22256.1"/>
    </source>
</evidence>
<evidence type="ECO:0000313" key="3">
    <source>
        <dbReference type="Proteomes" id="UP000319424"/>
    </source>
</evidence>
<dbReference type="EMBL" id="VJXW01000032">
    <property type="protein sequence ID" value="TRW22256.1"/>
    <property type="molecule type" value="Genomic_DNA"/>
</dbReference>
<feature type="region of interest" description="Disordered" evidence="1">
    <location>
        <begin position="1"/>
        <end position="20"/>
    </location>
</feature>
<proteinExistence type="predicted"/>
<evidence type="ECO:0000256" key="1">
    <source>
        <dbReference type="SAM" id="MobiDB-lite"/>
    </source>
</evidence>
<gene>
    <name evidence="2" type="ORF">FL857_11630</name>
</gene>
<dbReference type="RefSeq" id="WP_144398930.1">
    <property type="nucleotide sequence ID" value="NZ_VJXW01000032.1"/>
</dbReference>
<feature type="compositionally biased region" description="Basic and acidic residues" evidence="1">
    <location>
        <begin position="7"/>
        <end position="20"/>
    </location>
</feature>
<sequence length="97" mass="11531">MKKLKVKEKQLLKRDKENERKARTKRLIERGAMFEKYLSFNGSVSNNFIELYLQKLSNDKNFLEYSDNIKFSVEKQINSSSPINNQNDEVIENEKIN</sequence>
<protein>
    <recommendedName>
        <fullName evidence="4">DUF3847 domain-containing protein</fullName>
    </recommendedName>
</protein>
<name>A0A552UVL3_9FIRM</name>
<dbReference type="Proteomes" id="UP000319424">
    <property type="component" value="Unassembled WGS sequence"/>
</dbReference>
<organism evidence="2 3">
    <name type="scientific">Criibacterium bergeronii</name>
    <dbReference type="NCBI Taxonomy" id="1871336"/>
    <lineage>
        <taxon>Bacteria</taxon>
        <taxon>Bacillati</taxon>
        <taxon>Bacillota</taxon>
        <taxon>Clostridia</taxon>
        <taxon>Peptostreptococcales</taxon>
        <taxon>Filifactoraceae</taxon>
        <taxon>Criibacterium</taxon>
    </lineage>
</organism>